<keyword evidence="4" id="KW-1185">Reference proteome</keyword>
<dbReference type="PRINTS" id="PR00368">
    <property type="entry name" value="FADPNR"/>
</dbReference>
<reference evidence="3 4" key="1">
    <citation type="journal article" date="2019" name="Int. J. Syst. Evol. Microbiol.">
        <title>The Global Catalogue of Microorganisms (GCM) 10K type strain sequencing project: providing services to taxonomists for standard genome sequencing and annotation.</title>
        <authorList>
            <consortium name="The Broad Institute Genomics Platform"/>
            <consortium name="The Broad Institute Genome Sequencing Center for Infectious Disease"/>
            <person name="Wu L."/>
            <person name="Ma J."/>
        </authorList>
    </citation>
    <scope>NUCLEOTIDE SEQUENCE [LARGE SCALE GENOMIC DNA]</scope>
    <source>
        <strain evidence="3 4">JCM 13244</strain>
    </source>
</reference>
<dbReference type="PRINTS" id="PR00411">
    <property type="entry name" value="PNDRDTASEI"/>
</dbReference>
<keyword evidence="1" id="KW-0560">Oxidoreductase</keyword>
<dbReference type="Proteomes" id="UP001499947">
    <property type="component" value="Unassembled WGS sequence"/>
</dbReference>
<organism evidence="3 4">
    <name type="scientific">Streptomyces yatensis</name>
    <dbReference type="NCBI Taxonomy" id="155177"/>
    <lineage>
        <taxon>Bacteria</taxon>
        <taxon>Bacillati</taxon>
        <taxon>Actinomycetota</taxon>
        <taxon>Actinomycetes</taxon>
        <taxon>Kitasatosporales</taxon>
        <taxon>Streptomycetaceae</taxon>
        <taxon>Streptomyces</taxon>
        <taxon>Streptomyces violaceusniger group</taxon>
    </lineage>
</organism>
<comment type="caution">
    <text evidence="3">The sequence shown here is derived from an EMBL/GenBank/DDBJ whole genome shotgun (WGS) entry which is preliminary data.</text>
</comment>
<evidence type="ECO:0000256" key="1">
    <source>
        <dbReference type="ARBA" id="ARBA00023002"/>
    </source>
</evidence>
<evidence type="ECO:0000313" key="3">
    <source>
        <dbReference type="EMBL" id="GAA1707926.1"/>
    </source>
</evidence>
<sequence length="396" mass="41970">MTVVVIGAGPYGLSTTAHLTARGLRVRVFGTPMASWSENMPAGMLLKSPPSASSLAAPVSGFTLADHCTRFGETPLGEHDQVPIELFVRYGLWFAEQLVPQVEYVRVLAVDRQQGGFRLKLSSGEETRAAAVVVASGVTGFAHVPRALAEAASEGPSPHGRISHSGQHGDVSGFAGRKVVVVGAGQSALESAALLREAGARPRLLVRGRKVVFGEAPSGPPHWRPDTPLGRSWGLYGAVSHASAFRHLPEGLRLRLVREVLGPCGAWWLRSRVRALVPILAGRRIVRTEADAAGVKLFTVDASGHERVVEADHVLAATGYRPRLEALDFLSPELRAGLDRTGGFPSLGKDFCSSVPGLYFTGLPAAATFGPVLRFVCGTRFASPRLAAAVSAYVAR</sequence>
<proteinExistence type="predicted"/>
<dbReference type="SUPFAM" id="SSF51905">
    <property type="entry name" value="FAD/NAD(P)-binding domain"/>
    <property type="match status" value="1"/>
</dbReference>
<evidence type="ECO:0000259" key="2">
    <source>
        <dbReference type="Pfam" id="PF07992"/>
    </source>
</evidence>
<dbReference type="Gene3D" id="3.50.50.60">
    <property type="entry name" value="FAD/NAD(P)-binding domain"/>
    <property type="match status" value="1"/>
</dbReference>
<name>A0ABN2IN44_9ACTN</name>
<feature type="domain" description="FAD/NAD(P)-binding" evidence="2">
    <location>
        <begin position="2"/>
        <end position="212"/>
    </location>
</feature>
<dbReference type="EMBL" id="BAAALR010000063">
    <property type="protein sequence ID" value="GAA1707926.1"/>
    <property type="molecule type" value="Genomic_DNA"/>
</dbReference>
<accession>A0ABN2IN44</accession>
<gene>
    <name evidence="3" type="ORF">GCM10009680_55900</name>
</gene>
<dbReference type="Pfam" id="PF07992">
    <property type="entry name" value="Pyr_redox_2"/>
    <property type="match status" value="1"/>
</dbReference>
<evidence type="ECO:0000313" key="4">
    <source>
        <dbReference type="Proteomes" id="UP001499947"/>
    </source>
</evidence>
<dbReference type="InterPro" id="IPR036188">
    <property type="entry name" value="FAD/NAD-bd_sf"/>
</dbReference>
<dbReference type="InterPro" id="IPR050982">
    <property type="entry name" value="Auxin_biosynth/cation_transpt"/>
</dbReference>
<dbReference type="InterPro" id="IPR023753">
    <property type="entry name" value="FAD/NAD-binding_dom"/>
</dbReference>
<protein>
    <recommendedName>
        <fullName evidence="2">FAD/NAD(P)-binding domain-containing protein</fullName>
    </recommendedName>
</protein>
<dbReference type="PANTHER" id="PTHR43539">
    <property type="entry name" value="FLAVIN-BINDING MONOOXYGENASE-LIKE PROTEIN (AFU_ORTHOLOGUE AFUA_4G09220)"/>
    <property type="match status" value="1"/>
</dbReference>
<dbReference type="PANTHER" id="PTHR43539:SF91">
    <property type="entry name" value="FAD-DEPENDENT URATE HYDROXYLASE"/>
    <property type="match status" value="1"/>
</dbReference>